<dbReference type="InterPro" id="IPR007024">
    <property type="entry name" value="BLUF_domain"/>
</dbReference>
<dbReference type="InterPro" id="IPR036046">
    <property type="entry name" value="Acylphosphatase-like_dom_sf"/>
</dbReference>
<accession>A0A1T4Y466</accession>
<dbReference type="Proteomes" id="UP000190027">
    <property type="component" value="Unassembled WGS sequence"/>
</dbReference>
<evidence type="ECO:0000259" key="1">
    <source>
        <dbReference type="PROSITE" id="PS50925"/>
    </source>
</evidence>
<dbReference type="AlphaFoldDB" id="A0A1T4Y466"/>
<protein>
    <submittedName>
        <fullName evidence="2">Sensors of blue-light using FAD</fullName>
    </submittedName>
</protein>
<organism evidence="2 3">
    <name type="scientific">Paucidesulfovibrio gracilis DSM 16080</name>
    <dbReference type="NCBI Taxonomy" id="1121449"/>
    <lineage>
        <taxon>Bacteria</taxon>
        <taxon>Pseudomonadati</taxon>
        <taxon>Thermodesulfobacteriota</taxon>
        <taxon>Desulfovibrionia</taxon>
        <taxon>Desulfovibrionales</taxon>
        <taxon>Desulfovibrionaceae</taxon>
        <taxon>Paucidesulfovibrio</taxon>
    </lineage>
</organism>
<dbReference type="Pfam" id="PF04940">
    <property type="entry name" value="BLUF"/>
    <property type="match status" value="1"/>
</dbReference>
<evidence type="ECO:0000313" key="3">
    <source>
        <dbReference type="Proteomes" id="UP000190027"/>
    </source>
</evidence>
<dbReference type="GO" id="GO:0071949">
    <property type="term" value="F:FAD binding"/>
    <property type="evidence" value="ECO:0007669"/>
    <property type="project" value="InterPro"/>
</dbReference>
<dbReference type="RefSeq" id="WP_078718284.1">
    <property type="nucleotide sequence ID" value="NZ_FUYC01000027.1"/>
</dbReference>
<gene>
    <name evidence="2" type="ORF">SAMN02745704_02741</name>
</gene>
<name>A0A1T4Y466_9BACT</name>
<sequence length="144" mass="16734">MHMVRLLYASRPSEDFCSRDLDDILEESRKLNKRDHITGVLCHSETSFLQWIEGPRESVNALYNRLQRHPKHTDLLLLEYAYIHRRDFADWSMAAVATDNIPLNLLQRFTVLERYDPFTMSGDAARIFLLDVSREGLPQADGQG</sequence>
<proteinExistence type="predicted"/>
<dbReference type="EMBL" id="FUYC01000027">
    <property type="protein sequence ID" value="SKA96550.1"/>
    <property type="molecule type" value="Genomic_DNA"/>
</dbReference>
<keyword evidence="3" id="KW-1185">Reference proteome</keyword>
<dbReference type="GO" id="GO:0009882">
    <property type="term" value="F:blue light photoreceptor activity"/>
    <property type="evidence" value="ECO:0007669"/>
    <property type="project" value="InterPro"/>
</dbReference>
<dbReference type="STRING" id="1121449.SAMN02745704_02741"/>
<dbReference type="Gene3D" id="3.30.70.100">
    <property type="match status" value="1"/>
</dbReference>
<dbReference type="SUPFAM" id="SSF54975">
    <property type="entry name" value="Acylphosphatase/BLUF domain-like"/>
    <property type="match status" value="1"/>
</dbReference>
<dbReference type="PROSITE" id="PS50925">
    <property type="entry name" value="BLUF"/>
    <property type="match status" value="1"/>
</dbReference>
<evidence type="ECO:0000313" key="2">
    <source>
        <dbReference type="EMBL" id="SKA96550.1"/>
    </source>
</evidence>
<dbReference type="SMART" id="SM01034">
    <property type="entry name" value="BLUF"/>
    <property type="match status" value="1"/>
</dbReference>
<feature type="domain" description="BLUF" evidence="1">
    <location>
        <begin position="3"/>
        <end position="94"/>
    </location>
</feature>
<reference evidence="2 3" key="1">
    <citation type="submission" date="2017-02" db="EMBL/GenBank/DDBJ databases">
        <authorList>
            <person name="Peterson S.W."/>
        </authorList>
    </citation>
    <scope>NUCLEOTIDE SEQUENCE [LARGE SCALE GENOMIC DNA]</scope>
    <source>
        <strain evidence="2 3">DSM 16080</strain>
    </source>
</reference>